<dbReference type="AlphaFoldDB" id="A0A839T5X8"/>
<evidence type="ECO:0000313" key="2">
    <source>
        <dbReference type="Proteomes" id="UP000549250"/>
    </source>
</evidence>
<dbReference type="Gene3D" id="2.40.50.320">
    <property type="entry name" value="Copper binding periplasmic protein CusF"/>
    <property type="match status" value="1"/>
</dbReference>
<accession>A0A839T5X8</accession>
<comment type="caution">
    <text evidence="1">The sequence shown here is derived from an EMBL/GenBank/DDBJ whole genome shotgun (WGS) entry which is preliminary data.</text>
</comment>
<organism evidence="1 2">
    <name type="scientific">Azomonas macrocytogenes</name>
    <name type="common">Azotobacter macrocytogenes</name>
    <dbReference type="NCBI Taxonomy" id="69962"/>
    <lineage>
        <taxon>Bacteria</taxon>
        <taxon>Pseudomonadati</taxon>
        <taxon>Pseudomonadota</taxon>
        <taxon>Gammaproteobacteria</taxon>
        <taxon>Pseudomonadales</taxon>
        <taxon>Pseudomonadaceae</taxon>
        <taxon>Azomonas</taxon>
    </lineage>
</organism>
<dbReference type="EMBL" id="JACHXI010000006">
    <property type="protein sequence ID" value="MBB3103345.1"/>
    <property type="molecule type" value="Genomic_DNA"/>
</dbReference>
<dbReference type="Proteomes" id="UP000549250">
    <property type="component" value="Unassembled WGS sequence"/>
</dbReference>
<name>A0A839T5X8_AZOMA</name>
<gene>
    <name evidence="1" type="ORF">FHR87_001740</name>
</gene>
<dbReference type="InterPro" id="IPR042230">
    <property type="entry name" value="CusF_sf"/>
</dbReference>
<sequence length="109" mass="11543">MNILIPIFASLVVLPVAYADHPEHGDHASVVQKAATETVSTSGTVKQIDKENGALVIAHEAVPALQWPAMTMPFKATAEQLTQVEVGEKVDFEFSTEGVASIVSIGEAD</sequence>
<dbReference type="Pfam" id="PF11604">
    <property type="entry name" value="CusF_Ec"/>
    <property type="match status" value="1"/>
</dbReference>
<dbReference type="RefSeq" id="WP_183166277.1">
    <property type="nucleotide sequence ID" value="NZ_JACHXI010000006.1"/>
</dbReference>
<evidence type="ECO:0000313" key="1">
    <source>
        <dbReference type="EMBL" id="MBB3103345.1"/>
    </source>
</evidence>
<reference evidence="1 2" key="1">
    <citation type="submission" date="2020-08" db="EMBL/GenBank/DDBJ databases">
        <title>Genomic Encyclopedia of Type Strains, Phase III (KMG-III): the genomes of soil and plant-associated and newly described type strains.</title>
        <authorList>
            <person name="Whitman W."/>
        </authorList>
    </citation>
    <scope>NUCLEOTIDE SEQUENCE [LARGE SCALE GENOMIC DNA]</scope>
    <source>
        <strain evidence="1 2">CECT 4462</strain>
    </source>
</reference>
<keyword evidence="2" id="KW-1185">Reference proteome</keyword>
<dbReference type="InterPro" id="IPR021647">
    <property type="entry name" value="CusF_Ec"/>
</dbReference>
<protein>
    <submittedName>
        <fullName evidence="1">Cu/Ag efflux protein CusF</fullName>
    </submittedName>
</protein>
<proteinExistence type="predicted"/>